<keyword evidence="4" id="KW-1185">Reference proteome</keyword>
<gene>
    <name evidence="3" type="ORF">KDL01_12910</name>
</gene>
<evidence type="ECO:0000256" key="2">
    <source>
        <dbReference type="SAM" id="Phobius"/>
    </source>
</evidence>
<dbReference type="EMBL" id="JAGSOG010000050">
    <property type="protein sequence ID" value="MBR7834168.1"/>
    <property type="molecule type" value="Genomic_DNA"/>
</dbReference>
<keyword evidence="2" id="KW-0472">Membrane</keyword>
<evidence type="ECO:0000313" key="4">
    <source>
        <dbReference type="Proteomes" id="UP000675781"/>
    </source>
</evidence>
<sequence length="82" mass="8532">MPVGVLSFECTLIFSNTSLIQALIISLVIGGAVVVSAYVREFNGRLASLADLVSGEQLAAEEREDAAGLKDSSARDSSAQSD</sequence>
<dbReference type="AlphaFoldDB" id="A0A941EPJ0"/>
<accession>A0A941EPJ0</accession>
<evidence type="ECO:0000256" key="1">
    <source>
        <dbReference type="SAM" id="MobiDB-lite"/>
    </source>
</evidence>
<proteinExistence type="predicted"/>
<evidence type="ECO:0000313" key="3">
    <source>
        <dbReference type="EMBL" id="MBR7834168.1"/>
    </source>
</evidence>
<feature type="region of interest" description="Disordered" evidence="1">
    <location>
        <begin position="63"/>
        <end position="82"/>
    </location>
</feature>
<organism evidence="3 4">
    <name type="scientific">Actinospica durhamensis</name>
    <dbReference type="NCBI Taxonomy" id="1508375"/>
    <lineage>
        <taxon>Bacteria</taxon>
        <taxon>Bacillati</taxon>
        <taxon>Actinomycetota</taxon>
        <taxon>Actinomycetes</taxon>
        <taxon>Catenulisporales</taxon>
        <taxon>Actinospicaceae</taxon>
        <taxon>Actinospica</taxon>
    </lineage>
</organism>
<keyword evidence="2" id="KW-1133">Transmembrane helix</keyword>
<protein>
    <submittedName>
        <fullName evidence="3">Uncharacterized protein</fullName>
    </submittedName>
</protein>
<comment type="caution">
    <text evidence="3">The sequence shown here is derived from an EMBL/GenBank/DDBJ whole genome shotgun (WGS) entry which is preliminary data.</text>
</comment>
<dbReference type="Proteomes" id="UP000675781">
    <property type="component" value="Unassembled WGS sequence"/>
</dbReference>
<dbReference type="RefSeq" id="WP_212528689.1">
    <property type="nucleotide sequence ID" value="NZ_JAGSOG010000050.1"/>
</dbReference>
<keyword evidence="2" id="KW-0812">Transmembrane</keyword>
<feature type="compositionally biased region" description="Basic and acidic residues" evidence="1">
    <location>
        <begin position="65"/>
        <end position="74"/>
    </location>
</feature>
<feature type="transmembrane region" description="Helical" evidence="2">
    <location>
        <begin position="20"/>
        <end position="39"/>
    </location>
</feature>
<name>A0A941EPJ0_9ACTN</name>
<reference evidence="3" key="1">
    <citation type="submission" date="2021-04" db="EMBL/GenBank/DDBJ databases">
        <title>Genome based classification of Actinospica acidithermotolerans sp. nov., an actinobacterium isolated from an Indonesian hot spring.</title>
        <authorList>
            <person name="Kusuma A.B."/>
            <person name="Putra K.E."/>
            <person name="Nafisah S."/>
            <person name="Loh J."/>
            <person name="Nouioui I."/>
            <person name="Goodfellow M."/>
        </authorList>
    </citation>
    <scope>NUCLEOTIDE SEQUENCE</scope>
    <source>
        <strain evidence="3">CSCA 57</strain>
    </source>
</reference>